<sequence length="65" mass="7980">MAYQIGNPLCIFYIRLTSGNSFDMLRIHNHDRYLFFFKYIIYRFPIRARTFHGSHLTICFFQPRN</sequence>
<proteinExistence type="predicted"/>
<dbReference type="Proteomes" id="UP000006000">
    <property type="component" value="Unassembled WGS sequence"/>
</dbReference>
<dbReference type="AlphaFoldDB" id="A5ZA17"/>
<reference evidence="1 2" key="2">
    <citation type="submission" date="2007-04" db="EMBL/GenBank/DDBJ databases">
        <title>Draft genome sequence of Eubacterium ventriosum (ATCC 27560).</title>
        <authorList>
            <person name="Sudarsanam P."/>
            <person name="Ley R."/>
            <person name="Guruge J."/>
            <person name="Turnbaugh P.J."/>
            <person name="Mahowald M."/>
            <person name="Liep D."/>
            <person name="Gordon J."/>
        </authorList>
    </citation>
    <scope>NUCLEOTIDE SEQUENCE [LARGE SCALE GENOMIC DNA]</scope>
    <source>
        <strain evidence="1 2">ATCC 27560</strain>
    </source>
</reference>
<gene>
    <name evidence="1" type="ORF">EUBVEN_02565</name>
</gene>
<reference evidence="1 2" key="1">
    <citation type="submission" date="2007-03" db="EMBL/GenBank/DDBJ databases">
        <authorList>
            <person name="Fulton L."/>
            <person name="Clifton S."/>
            <person name="Fulton B."/>
            <person name="Xu J."/>
            <person name="Minx P."/>
            <person name="Pepin K.H."/>
            <person name="Johnson M."/>
            <person name="Thiruvilangam P."/>
            <person name="Bhonagiri V."/>
            <person name="Nash W.E."/>
            <person name="Mardis E.R."/>
            <person name="Wilson R.K."/>
        </authorList>
    </citation>
    <scope>NUCLEOTIDE SEQUENCE [LARGE SCALE GENOMIC DNA]</scope>
    <source>
        <strain evidence="1 2">ATCC 27560</strain>
    </source>
</reference>
<evidence type="ECO:0000313" key="1">
    <source>
        <dbReference type="EMBL" id="EDM49919.1"/>
    </source>
</evidence>
<dbReference type="HOGENOM" id="CLU_2843343_0_0_9"/>
<organism evidence="1 2">
    <name type="scientific">Eubacterium ventriosum ATCC 27560</name>
    <dbReference type="NCBI Taxonomy" id="411463"/>
    <lineage>
        <taxon>Bacteria</taxon>
        <taxon>Bacillati</taxon>
        <taxon>Bacillota</taxon>
        <taxon>Clostridia</taxon>
        <taxon>Eubacteriales</taxon>
        <taxon>Eubacteriaceae</taxon>
        <taxon>Eubacterium</taxon>
    </lineage>
</organism>
<accession>A5ZA17</accession>
<evidence type="ECO:0000313" key="2">
    <source>
        <dbReference type="Proteomes" id="UP000006000"/>
    </source>
</evidence>
<name>A5ZA17_9FIRM</name>
<protein>
    <submittedName>
        <fullName evidence="1">Uncharacterized protein</fullName>
    </submittedName>
</protein>
<comment type="caution">
    <text evidence="1">The sequence shown here is derived from an EMBL/GenBank/DDBJ whole genome shotgun (WGS) entry which is preliminary data.</text>
</comment>
<dbReference type="EMBL" id="AAVL02000038">
    <property type="protein sequence ID" value="EDM49919.1"/>
    <property type="molecule type" value="Genomic_DNA"/>
</dbReference>